<dbReference type="EMBL" id="CM001402">
    <property type="protein sequence ID" value="EHO41568.1"/>
    <property type="molecule type" value="Genomic_DNA"/>
</dbReference>
<reference evidence="2 3" key="1">
    <citation type="submission" date="2011-09" db="EMBL/GenBank/DDBJ databases">
        <title>The permanent draft genome of Caldithrix abyssi DSM 13497.</title>
        <authorList>
            <consortium name="US DOE Joint Genome Institute (JGI-PGF)"/>
            <person name="Lucas S."/>
            <person name="Han J."/>
            <person name="Lapidus A."/>
            <person name="Bruce D."/>
            <person name="Goodwin L."/>
            <person name="Pitluck S."/>
            <person name="Peters L."/>
            <person name="Kyrpides N."/>
            <person name="Mavromatis K."/>
            <person name="Ivanova N."/>
            <person name="Mikhailova N."/>
            <person name="Chertkov O."/>
            <person name="Detter J.C."/>
            <person name="Tapia R."/>
            <person name="Han C."/>
            <person name="Land M."/>
            <person name="Hauser L."/>
            <person name="Markowitz V."/>
            <person name="Cheng J.-F."/>
            <person name="Hugenholtz P."/>
            <person name="Woyke T."/>
            <person name="Wu D."/>
            <person name="Spring S."/>
            <person name="Brambilla E."/>
            <person name="Klenk H.-P."/>
            <person name="Eisen J.A."/>
        </authorList>
    </citation>
    <scope>NUCLEOTIDE SEQUENCE [LARGE SCALE GENOMIC DNA]</scope>
    <source>
        <strain evidence="2 3">DSM 13497</strain>
    </source>
</reference>
<dbReference type="RefSeq" id="WP_006928730.1">
    <property type="nucleotide sequence ID" value="NZ_CM001402.1"/>
</dbReference>
<proteinExistence type="predicted"/>
<reference evidence="1 4" key="2">
    <citation type="submission" date="2016-11" db="EMBL/GenBank/DDBJ databases">
        <title>Genomic analysis of Caldithrix abyssi and proposal of a novel bacterial phylum Caldithrichaeota.</title>
        <authorList>
            <person name="Kublanov I."/>
            <person name="Sigalova O."/>
            <person name="Gavrilov S."/>
            <person name="Lebedinsky A."/>
            <person name="Ivanova N."/>
            <person name="Daum C."/>
            <person name="Reddy T."/>
            <person name="Klenk H.P."/>
            <person name="Goker M."/>
            <person name="Reva O."/>
            <person name="Miroshnichenko M."/>
            <person name="Kyprides N."/>
            <person name="Woyke T."/>
            <person name="Gelfand M."/>
        </authorList>
    </citation>
    <scope>NUCLEOTIDE SEQUENCE [LARGE SCALE GENOMIC DNA]</scope>
    <source>
        <strain evidence="1 4">LF13</strain>
    </source>
</reference>
<organism evidence="2 3">
    <name type="scientific">Caldithrix abyssi DSM 13497</name>
    <dbReference type="NCBI Taxonomy" id="880073"/>
    <lineage>
        <taxon>Bacteria</taxon>
        <taxon>Pseudomonadati</taxon>
        <taxon>Calditrichota</taxon>
        <taxon>Calditrichia</taxon>
        <taxon>Calditrichales</taxon>
        <taxon>Calditrichaceae</taxon>
        <taxon>Caldithrix</taxon>
    </lineage>
</organism>
<evidence type="ECO:0000313" key="4">
    <source>
        <dbReference type="Proteomes" id="UP000183868"/>
    </source>
</evidence>
<dbReference type="OrthoDB" id="1524891at2"/>
<dbReference type="PaxDb" id="880073-Calab_1954"/>
<gene>
    <name evidence="1" type="ORF">Cabys_717</name>
    <name evidence="2" type="ORF">Calab_1954</name>
</gene>
<name>H1XU78_CALAY</name>
<keyword evidence="3" id="KW-1185">Reference proteome</keyword>
<dbReference type="InParanoid" id="H1XU78"/>
<dbReference type="STRING" id="880073.Cabys_717"/>
<evidence type="ECO:0000313" key="3">
    <source>
        <dbReference type="Proteomes" id="UP000004671"/>
    </source>
</evidence>
<dbReference type="Proteomes" id="UP000004671">
    <property type="component" value="Chromosome"/>
</dbReference>
<protein>
    <submittedName>
        <fullName evidence="2">Uncharacterized protein</fullName>
    </submittedName>
</protein>
<dbReference type="eggNOG" id="ENOG50334TB">
    <property type="taxonomic scope" value="Bacteria"/>
</dbReference>
<evidence type="ECO:0000313" key="2">
    <source>
        <dbReference type="EMBL" id="EHO41568.1"/>
    </source>
</evidence>
<dbReference type="KEGG" id="caby:Cabys_717"/>
<accession>H1XU78</accession>
<sequence length="85" mass="10570">MVKNPLKPHIPDSVFQFLIEHNLLREKGVRDFKIRNRFRELKRTYSTQEALEILQEEYPYLQYETIRKIIYQKSEPRSPEYFYLF</sequence>
<dbReference type="EMBL" id="CP018099">
    <property type="protein sequence ID" value="APF17468.1"/>
    <property type="molecule type" value="Genomic_DNA"/>
</dbReference>
<dbReference type="AlphaFoldDB" id="H1XU78"/>
<dbReference type="HOGENOM" id="CLU_2523663_0_0_0"/>
<evidence type="ECO:0000313" key="1">
    <source>
        <dbReference type="EMBL" id="APF17468.1"/>
    </source>
</evidence>
<dbReference type="Proteomes" id="UP000183868">
    <property type="component" value="Chromosome"/>
</dbReference>